<dbReference type="InParanoid" id="A0A317XNF7"/>
<dbReference type="EMBL" id="KZ819197">
    <property type="protein sequence ID" value="PWY98810.1"/>
    <property type="molecule type" value="Genomic_DNA"/>
</dbReference>
<sequence>MIDVLSPVLYRSARERLGYVRFGSVPQSCASVALPQHASNLTRHAQGARSMKSQESDTIRDRRSCDQRPSSQPGQARCIFPPKTDAPSLMIASNSASRSQRMAVEADRLHRHCRQRTCMPTSTASWTSTSRRRGLMRQNWHDLTRHVAKHKQASSAPFRASKTELTNGVELCLSSRQTHLSILLRITCFGVSACKVFHPGSNRHKQDPFQRTNGIGQGRVYSACALPLSSLSATSTLRQPYNGLQGPSELPERRVAKQCAIR</sequence>
<protein>
    <submittedName>
        <fullName evidence="2">Uncharacterized protein</fullName>
    </submittedName>
</protein>
<dbReference type="Proteomes" id="UP000246740">
    <property type="component" value="Unassembled WGS sequence"/>
</dbReference>
<proteinExistence type="predicted"/>
<feature type="compositionally biased region" description="Basic and acidic residues" evidence="1">
    <location>
        <begin position="52"/>
        <end position="66"/>
    </location>
</feature>
<gene>
    <name evidence="2" type="ORF">BCV70DRAFT_201602</name>
</gene>
<feature type="region of interest" description="Disordered" evidence="1">
    <location>
        <begin position="41"/>
        <end position="83"/>
    </location>
</feature>
<evidence type="ECO:0000256" key="1">
    <source>
        <dbReference type="SAM" id="MobiDB-lite"/>
    </source>
</evidence>
<name>A0A317XNF7_9BASI</name>
<evidence type="ECO:0000313" key="3">
    <source>
        <dbReference type="Proteomes" id="UP000246740"/>
    </source>
</evidence>
<evidence type="ECO:0000313" key="2">
    <source>
        <dbReference type="EMBL" id="PWY98810.1"/>
    </source>
</evidence>
<keyword evidence="3" id="KW-1185">Reference proteome</keyword>
<accession>A0A317XNF7</accession>
<organism evidence="2 3">
    <name type="scientific">Testicularia cyperi</name>
    <dbReference type="NCBI Taxonomy" id="1882483"/>
    <lineage>
        <taxon>Eukaryota</taxon>
        <taxon>Fungi</taxon>
        <taxon>Dikarya</taxon>
        <taxon>Basidiomycota</taxon>
        <taxon>Ustilaginomycotina</taxon>
        <taxon>Ustilaginomycetes</taxon>
        <taxon>Ustilaginales</taxon>
        <taxon>Anthracoideaceae</taxon>
        <taxon>Testicularia</taxon>
    </lineage>
</organism>
<dbReference type="AlphaFoldDB" id="A0A317XNF7"/>
<reference evidence="2 3" key="1">
    <citation type="journal article" date="2018" name="Mol. Biol. Evol.">
        <title>Broad Genomic Sampling Reveals a Smut Pathogenic Ancestry of the Fungal Clade Ustilaginomycotina.</title>
        <authorList>
            <person name="Kijpornyongpan T."/>
            <person name="Mondo S.J."/>
            <person name="Barry K."/>
            <person name="Sandor L."/>
            <person name="Lee J."/>
            <person name="Lipzen A."/>
            <person name="Pangilinan J."/>
            <person name="LaButti K."/>
            <person name="Hainaut M."/>
            <person name="Henrissat B."/>
            <person name="Grigoriev I.V."/>
            <person name="Spatafora J.W."/>
            <person name="Aime M.C."/>
        </authorList>
    </citation>
    <scope>NUCLEOTIDE SEQUENCE [LARGE SCALE GENOMIC DNA]</scope>
    <source>
        <strain evidence="2 3">MCA 3645</strain>
    </source>
</reference>